<keyword evidence="3" id="KW-1185">Reference proteome</keyword>
<evidence type="ECO:0000313" key="3">
    <source>
        <dbReference type="Proteomes" id="UP000618382"/>
    </source>
</evidence>
<feature type="region of interest" description="Disordered" evidence="1">
    <location>
        <begin position="1"/>
        <end position="36"/>
    </location>
</feature>
<comment type="caution">
    <text evidence="2">The sequence shown here is derived from an EMBL/GenBank/DDBJ whole genome shotgun (WGS) entry which is preliminary data.</text>
</comment>
<feature type="compositionally biased region" description="Basic and acidic residues" evidence="1">
    <location>
        <begin position="1"/>
        <end position="12"/>
    </location>
</feature>
<protein>
    <submittedName>
        <fullName evidence="2">Uncharacterized protein</fullName>
    </submittedName>
</protein>
<evidence type="ECO:0000256" key="1">
    <source>
        <dbReference type="SAM" id="MobiDB-lite"/>
    </source>
</evidence>
<proteinExistence type="predicted"/>
<sequence length="54" mass="6328">MTPVRDQIDTDIRMSAGGMLRHERRPQQDEDGDGFTRRVLSELDARWKPRSAWS</sequence>
<accession>A0ABQ4DEY3</accession>
<evidence type="ECO:0000313" key="2">
    <source>
        <dbReference type="EMBL" id="GIG34287.1"/>
    </source>
</evidence>
<name>A0ABQ4DEY3_9CELL</name>
<dbReference type="Proteomes" id="UP000618382">
    <property type="component" value="Unassembled WGS sequence"/>
</dbReference>
<organism evidence="2 3">
    <name type="scientific">Cellulomonas oligotrophica</name>
    <dbReference type="NCBI Taxonomy" id="931536"/>
    <lineage>
        <taxon>Bacteria</taxon>
        <taxon>Bacillati</taxon>
        <taxon>Actinomycetota</taxon>
        <taxon>Actinomycetes</taxon>
        <taxon>Micrococcales</taxon>
        <taxon>Cellulomonadaceae</taxon>
        <taxon>Cellulomonas</taxon>
    </lineage>
</organism>
<dbReference type="EMBL" id="BONN01000015">
    <property type="protein sequence ID" value="GIG34287.1"/>
    <property type="molecule type" value="Genomic_DNA"/>
</dbReference>
<reference evidence="2 3" key="1">
    <citation type="submission" date="2021-01" db="EMBL/GenBank/DDBJ databases">
        <title>Whole genome shotgun sequence of Cellulomonas oligotrophica NBRC 109435.</title>
        <authorList>
            <person name="Komaki H."/>
            <person name="Tamura T."/>
        </authorList>
    </citation>
    <scope>NUCLEOTIDE SEQUENCE [LARGE SCALE GENOMIC DNA]</scope>
    <source>
        <strain evidence="2 3">NBRC 109435</strain>
    </source>
</reference>
<gene>
    <name evidence="2" type="ORF">Col01nite_34460</name>
</gene>